<keyword evidence="1" id="KW-0805">Transcription regulation</keyword>
<keyword evidence="3" id="KW-0804">Transcription</keyword>
<dbReference type="AlphaFoldDB" id="A0A4V1QSL4"/>
<dbReference type="GO" id="GO:0000976">
    <property type="term" value="F:transcription cis-regulatory region binding"/>
    <property type="evidence" value="ECO:0007669"/>
    <property type="project" value="TreeGrafter"/>
</dbReference>
<dbReference type="InterPro" id="IPR001647">
    <property type="entry name" value="HTH_TetR"/>
</dbReference>
<evidence type="ECO:0000256" key="2">
    <source>
        <dbReference type="ARBA" id="ARBA00023125"/>
    </source>
</evidence>
<dbReference type="PANTHER" id="PTHR30055">
    <property type="entry name" value="HTH-TYPE TRANSCRIPTIONAL REGULATOR RUTR"/>
    <property type="match status" value="1"/>
</dbReference>
<keyword evidence="2 4" id="KW-0238">DNA-binding</keyword>
<gene>
    <name evidence="6" type="ORF">ESP57_07390</name>
</gene>
<dbReference type="PRINTS" id="PR00455">
    <property type="entry name" value="HTHTETR"/>
</dbReference>
<proteinExistence type="predicted"/>
<dbReference type="PROSITE" id="PS50977">
    <property type="entry name" value="HTH_TETR_2"/>
    <property type="match status" value="1"/>
</dbReference>
<dbReference type="EMBL" id="SDPO01000002">
    <property type="protein sequence ID" value="RXZ48803.1"/>
    <property type="molecule type" value="Genomic_DNA"/>
</dbReference>
<evidence type="ECO:0000256" key="1">
    <source>
        <dbReference type="ARBA" id="ARBA00023015"/>
    </source>
</evidence>
<feature type="DNA-binding region" description="H-T-H motif" evidence="4">
    <location>
        <begin position="114"/>
        <end position="133"/>
    </location>
</feature>
<name>A0A4V1QSL4_9MICO</name>
<keyword evidence="7" id="KW-1185">Reference proteome</keyword>
<organism evidence="6 7">
    <name type="scientific">Agromyces fucosus</name>
    <dbReference type="NCBI Taxonomy" id="41985"/>
    <lineage>
        <taxon>Bacteria</taxon>
        <taxon>Bacillati</taxon>
        <taxon>Actinomycetota</taxon>
        <taxon>Actinomycetes</taxon>
        <taxon>Micrococcales</taxon>
        <taxon>Microbacteriaceae</taxon>
        <taxon>Agromyces</taxon>
    </lineage>
</organism>
<dbReference type="InterPro" id="IPR009057">
    <property type="entry name" value="Homeodomain-like_sf"/>
</dbReference>
<dbReference type="Gene3D" id="1.10.357.10">
    <property type="entry name" value="Tetracycline Repressor, domain 2"/>
    <property type="match status" value="1"/>
</dbReference>
<evidence type="ECO:0000256" key="3">
    <source>
        <dbReference type="ARBA" id="ARBA00023163"/>
    </source>
</evidence>
<evidence type="ECO:0000313" key="7">
    <source>
        <dbReference type="Proteomes" id="UP000292935"/>
    </source>
</evidence>
<dbReference type="Pfam" id="PF00440">
    <property type="entry name" value="TetR_N"/>
    <property type="match status" value="1"/>
</dbReference>
<dbReference type="OrthoDB" id="7505659at2"/>
<dbReference type="SUPFAM" id="SSF46689">
    <property type="entry name" value="Homeodomain-like"/>
    <property type="match status" value="1"/>
</dbReference>
<dbReference type="PANTHER" id="PTHR30055:SF234">
    <property type="entry name" value="HTH-TYPE TRANSCRIPTIONAL REGULATOR BETI"/>
    <property type="match status" value="1"/>
</dbReference>
<dbReference type="Proteomes" id="UP000292935">
    <property type="component" value="Unassembled WGS sequence"/>
</dbReference>
<evidence type="ECO:0000256" key="4">
    <source>
        <dbReference type="PROSITE-ProRule" id="PRU00335"/>
    </source>
</evidence>
<evidence type="ECO:0000259" key="5">
    <source>
        <dbReference type="PROSITE" id="PS50977"/>
    </source>
</evidence>
<comment type="caution">
    <text evidence="6">The sequence shown here is derived from an EMBL/GenBank/DDBJ whole genome shotgun (WGS) entry which is preliminary data.</text>
</comment>
<dbReference type="SUPFAM" id="SSF48498">
    <property type="entry name" value="Tetracyclin repressor-like, C-terminal domain"/>
    <property type="match status" value="1"/>
</dbReference>
<dbReference type="InterPro" id="IPR036271">
    <property type="entry name" value="Tet_transcr_reg_TetR-rel_C_sf"/>
</dbReference>
<accession>A0A4V1QSL4</accession>
<reference evidence="6 7" key="1">
    <citation type="submission" date="2019-01" db="EMBL/GenBank/DDBJ databases">
        <authorList>
            <person name="Li J."/>
        </authorList>
    </citation>
    <scope>NUCLEOTIDE SEQUENCE [LARGE SCALE GENOMIC DNA]</scope>
    <source>
        <strain evidence="6 7">CCUG 35506</strain>
    </source>
</reference>
<evidence type="ECO:0000313" key="6">
    <source>
        <dbReference type="EMBL" id="RXZ48803.1"/>
    </source>
</evidence>
<protein>
    <submittedName>
        <fullName evidence="6">TetR/AcrR family transcriptional regulator</fullName>
    </submittedName>
</protein>
<feature type="domain" description="HTH tetR-type" evidence="5">
    <location>
        <begin position="91"/>
        <end position="151"/>
    </location>
</feature>
<dbReference type="InterPro" id="IPR050109">
    <property type="entry name" value="HTH-type_TetR-like_transc_reg"/>
</dbReference>
<sequence>MIEGTPRRATGFVFQKFAPEVSDAFSASVMRSISSASLRGVDTVAYTNPSSTTWWNLSRLPSRAADSTPTKEPIVPELPTEWLSTGYATGNATKRLIVARAAEAFAQKGFYGASLRAIAREAGVDHSTLLHHFGNKVALLLSVIEWHDLQGAPPEFPETIPPATLVDGFVAVARQNESAPGLVNLLSTLSAEAGAAAHPARPALQERHRVLTSIMASTIRSQRESGAVADDGLTPEQSAAVVVATWEGLQVYSALHPGELDVPALLGQTLQRAFGLS</sequence>
<dbReference type="GO" id="GO:0003700">
    <property type="term" value="F:DNA-binding transcription factor activity"/>
    <property type="evidence" value="ECO:0007669"/>
    <property type="project" value="TreeGrafter"/>
</dbReference>